<keyword evidence="5" id="KW-1185">Reference proteome</keyword>
<dbReference type="InterPro" id="IPR001789">
    <property type="entry name" value="Sig_transdc_resp-reg_receiver"/>
</dbReference>
<name>A0ABU5IYG8_9BACI</name>
<sequence>MSKWKVILIEDDNVIMKRMKKMIEEDTQIEVIGQASSAKEFYSIYLSLKPDFIISDIDLPDSDGIQIAQILREKQQDIPFIFVSGHAQYAVESYQVEAVDYLLKPIQSSQLKKSLEKMKKRLSNEKIEVKNRVQPSTINKLFVKKEDGFVFLDIPTIVLIRKEGKKTAIITLYNEGSKYFTSTYLTNQTMKELFEILEPHSFLRSHNSYIVNLSWIKEVTQFTPESYKIKFHKLEEYALLNREKLPILIDQIN</sequence>
<dbReference type="SMART" id="SM00850">
    <property type="entry name" value="LytTR"/>
    <property type="match status" value="1"/>
</dbReference>
<evidence type="ECO:0000259" key="3">
    <source>
        <dbReference type="PROSITE" id="PS50930"/>
    </source>
</evidence>
<gene>
    <name evidence="4" type="ORF">SM124_10580</name>
</gene>
<dbReference type="CDD" id="cd17536">
    <property type="entry name" value="REC_YesN-like"/>
    <property type="match status" value="1"/>
</dbReference>
<dbReference type="Pfam" id="PF00072">
    <property type="entry name" value="Response_reg"/>
    <property type="match status" value="1"/>
</dbReference>
<dbReference type="SUPFAM" id="SSF52172">
    <property type="entry name" value="CheY-like"/>
    <property type="match status" value="1"/>
</dbReference>
<dbReference type="Pfam" id="PF04397">
    <property type="entry name" value="LytTR"/>
    <property type="match status" value="1"/>
</dbReference>
<evidence type="ECO:0000313" key="5">
    <source>
        <dbReference type="Proteomes" id="UP001290455"/>
    </source>
</evidence>
<evidence type="ECO:0000259" key="2">
    <source>
        <dbReference type="PROSITE" id="PS50110"/>
    </source>
</evidence>
<dbReference type="SMART" id="SM00448">
    <property type="entry name" value="REC"/>
    <property type="match status" value="1"/>
</dbReference>
<evidence type="ECO:0000256" key="1">
    <source>
        <dbReference type="PROSITE-ProRule" id="PRU00169"/>
    </source>
</evidence>
<dbReference type="InterPro" id="IPR046947">
    <property type="entry name" value="LytR-like"/>
</dbReference>
<dbReference type="RefSeq" id="WP_322446492.1">
    <property type="nucleotide sequence ID" value="NZ_JAXOFX010000005.1"/>
</dbReference>
<organism evidence="4 5">
    <name type="scientific">Robertmurraya mangrovi</name>
    <dbReference type="NCBI Taxonomy" id="3098077"/>
    <lineage>
        <taxon>Bacteria</taxon>
        <taxon>Bacillati</taxon>
        <taxon>Bacillota</taxon>
        <taxon>Bacilli</taxon>
        <taxon>Bacillales</taxon>
        <taxon>Bacillaceae</taxon>
        <taxon>Robertmurraya</taxon>
    </lineage>
</organism>
<feature type="modified residue" description="4-aspartylphosphate" evidence="1">
    <location>
        <position position="56"/>
    </location>
</feature>
<dbReference type="PANTHER" id="PTHR37299:SF1">
    <property type="entry name" value="STAGE 0 SPORULATION PROTEIN A HOMOLOG"/>
    <property type="match status" value="1"/>
</dbReference>
<dbReference type="InterPro" id="IPR011006">
    <property type="entry name" value="CheY-like_superfamily"/>
</dbReference>
<accession>A0ABU5IYG8</accession>
<protein>
    <submittedName>
        <fullName evidence="4">LytTR family DNA-binding domain-containing protein</fullName>
    </submittedName>
</protein>
<dbReference type="EMBL" id="JAXOFX010000005">
    <property type="protein sequence ID" value="MDZ5472194.1"/>
    <property type="molecule type" value="Genomic_DNA"/>
</dbReference>
<keyword evidence="4" id="KW-0238">DNA-binding</keyword>
<dbReference type="PROSITE" id="PS50930">
    <property type="entry name" value="HTH_LYTTR"/>
    <property type="match status" value="1"/>
</dbReference>
<keyword evidence="1" id="KW-0597">Phosphoprotein</keyword>
<dbReference type="Proteomes" id="UP001290455">
    <property type="component" value="Unassembled WGS sequence"/>
</dbReference>
<dbReference type="PROSITE" id="PS50110">
    <property type="entry name" value="RESPONSE_REGULATORY"/>
    <property type="match status" value="1"/>
</dbReference>
<feature type="domain" description="Response regulatory" evidence="2">
    <location>
        <begin position="5"/>
        <end position="119"/>
    </location>
</feature>
<dbReference type="PANTHER" id="PTHR37299">
    <property type="entry name" value="TRANSCRIPTIONAL REGULATOR-RELATED"/>
    <property type="match status" value="1"/>
</dbReference>
<reference evidence="4 5" key="1">
    <citation type="submission" date="2023-11" db="EMBL/GenBank/DDBJ databases">
        <title>Bacillus jintuensis, isolated from a mudflat on the Beibu Gulf coast.</title>
        <authorList>
            <person name="Li M."/>
        </authorList>
    </citation>
    <scope>NUCLEOTIDE SEQUENCE [LARGE SCALE GENOMIC DNA]</scope>
    <source>
        <strain evidence="4 5">31A1R</strain>
    </source>
</reference>
<feature type="domain" description="HTH LytTR-type" evidence="3">
    <location>
        <begin position="183"/>
        <end position="253"/>
    </location>
</feature>
<dbReference type="InterPro" id="IPR007492">
    <property type="entry name" value="LytTR_DNA-bd_dom"/>
</dbReference>
<comment type="caution">
    <text evidence="4">The sequence shown here is derived from an EMBL/GenBank/DDBJ whole genome shotgun (WGS) entry which is preliminary data.</text>
</comment>
<proteinExistence type="predicted"/>
<evidence type="ECO:0000313" key="4">
    <source>
        <dbReference type="EMBL" id="MDZ5472194.1"/>
    </source>
</evidence>
<dbReference type="Gene3D" id="2.40.50.1020">
    <property type="entry name" value="LytTr DNA-binding domain"/>
    <property type="match status" value="1"/>
</dbReference>
<dbReference type="GO" id="GO:0003677">
    <property type="term" value="F:DNA binding"/>
    <property type="evidence" value="ECO:0007669"/>
    <property type="project" value="UniProtKB-KW"/>
</dbReference>
<dbReference type="Gene3D" id="3.40.50.2300">
    <property type="match status" value="1"/>
</dbReference>